<organism evidence="2 3">
    <name type="scientific">Toxocara canis</name>
    <name type="common">Canine roundworm</name>
    <dbReference type="NCBI Taxonomy" id="6265"/>
    <lineage>
        <taxon>Eukaryota</taxon>
        <taxon>Metazoa</taxon>
        <taxon>Ecdysozoa</taxon>
        <taxon>Nematoda</taxon>
        <taxon>Chromadorea</taxon>
        <taxon>Rhabditida</taxon>
        <taxon>Spirurina</taxon>
        <taxon>Ascaridomorpha</taxon>
        <taxon>Ascaridoidea</taxon>
        <taxon>Toxocaridae</taxon>
        <taxon>Toxocara</taxon>
    </lineage>
</organism>
<dbReference type="AlphaFoldDB" id="A0A183V027"/>
<sequence>MMNPLPTHIAHILQHLCTSWSSLKLPYAVIFALMYDDGAISETPLTALHIYSNAPPQRMQRMRKGFQRIAKQRTATLPRRPGPILSIPLTSEHTTSGPIPYAFTVVLFGA</sequence>
<keyword evidence="2" id="KW-1185">Reference proteome</keyword>
<reference evidence="1 2" key="2">
    <citation type="submission" date="2018-11" db="EMBL/GenBank/DDBJ databases">
        <authorList>
            <consortium name="Pathogen Informatics"/>
        </authorList>
    </citation>
    <scope>NUCLEOTIDE SEQUENCE [LARGE SCALE GENOMIC DNA]</scope>
</reference>
<proteinExistence type="predicted"/>
<protein>
    <submittedName>
        <fullName evidence="3">Mobile element protein</fullName>
    </submittedName>
</protein>
<dbReference type="PROSITE" id="PS00289">
    <property type="entry name" value="PTX_1"/>
    <property type="match status" value="1"/>
</dbReference>
<evidence type="ECO:0000313" key="2">
    <source>
        <dbReference type="Proteomes" id="UP000050794"/>
    </source>
</evidence>
<dbReference type="WBParaSite" id="TCNE_0001409701-mRNA-1">
    <property type="protein sequence ID" value="TCNE_0001409701-mRNA-1"/>
    <property type="gene ID" value="TCNE_0001409701"/>
</dbReference>
<evidence type="ECO:0000313" key="3">
    <source>
        <dbReference type="WBParaSite" id="TCNE_0001409701-mRNA-1"/>
    </source>
</evidence>
<dbReference type="InterPro" id="IPR030476">
    <property type="entry name" value="Pentaxin_CS"/>
</dbReference>
<dbReference type="EMBL" id="UYWY01022063">
    <property type="protein sequence ID" value="VDM45418.1"/>
    <property type="molecule type" value="Genomic_DNA"/>
</dbReference>
<name>A0A183V027_TOXCA</name>
<accession>A0A183V027</accession>
<evidence type="ECO:0000313" key="1">
    <source>
        <dbReference type="EMBL" id="VDM45418.1"/>
    </source>
</evidence>
<reference evidence="3" key="1">
    <citation type="submission" date="2016-06" db="UniProtKB">
        <authorList>
            <consortium name="WormBaseParasite"/>
        </authorList>
    </citation>
    <scope>IDENTIFICATION</scope>
</reference>
<gene>
    <name evidence="1" type="ORF">TCNE_LOCUS14097</name>
</gene>
<dbReference type="Proteomes" id="UP000050794">
    <property type="component" value="Unassembled WGS sequence"/>
</dbReference>